<feature type="transmembrane region" description="Helical" evidence="1">
    <location>
        <begin position="170"/>
        <end position="188"/>
    </location>
</feature>
<organism evidence="2 3">
    <name type="scientific">Angustibacter aerolatus</name>
    <dbReference type="NCBI Taxonomy" id="1162965"/>
    <lineage>
        <taxon>Bacteria</taxon>
        <taxon>Bacillati</taxon>
        <taxon>Actinomycetota</taxon>
        <taxon>Actinomycetes</taxon>
        <taxon>Kineosporiales</taxon>
        <taxon>Kineosporiaceae</taxon>
    </lineage>
</organism>
<keyword evidence="1" id="KW-1133">Transmembrane helix</keyword>
<protein>
    <recommendedName>
        <fullName evidence="4">Arsenic transporter</fullName>
    </recommendedName>
</protein>
<accession>A0ABQ6JNT9</accession>
<evidence type="ECO:0000256" key="1">
    <source>
        <dbReference type="SAM" id="Phobius"/>
    </source>
</evidence>
<feature type="transmembrane region" description="Helical" evidence="1">
    <location>
        <begin position="52"/>
        <end position="71"/>
    </location>
</feature>
<dbReference type="EMBL" id="BSUZ01000001">
    <property type="protein sequence ID" value="GMA88940.1"/>
    <property type="molecule type" value="Genomic_DNA"/>
</dbReference>
<sequence>MVLLRVCAVVCLLLGPAFVTGVTPAIPASVAAVVLLVLFAVRDRAALRWALLPLRVVVLVVVLFVAVQWLTEHGLEGRLAALAGDGEGFGAYLRLSGVGALAANGVDNLPAYLALEPVADGSAARLVALLIGVNTGPLVTMWASLATLLWRERCRSADVRVPWWSFGWRGLVLVPLLLVACCGALTLTA</sequence>
<name>A0ABQ6JNT9_9ACTN</name>
<evidence type="ECO:0000313" key="3">
    <source>
        <dbReference type="Proteomes" id="UP001157017"/>
    </source>
</evidence>
<keyword evidence="1" id="KW-0812">Transmembrane</keyword>
<keyword evidence="3" id="KW-1185">Reference proteome</keyword>
<comment type="caution">
    <text evidence="2">The sequence shown here is derived from an EMBL/GenBank/DDBJ whole genome shotgun (WGS) entry which is preliminary data.</text>
</comment>
<evidence type="ECO:0000313" key="2">
    <source>
        <dbReference type="EMBL" id="GMA88940.1"/>
    </source>
</evidence>
<evidence type="ECO:0008006" key="4">
    <source>
        <dbReference type="Google" id="ProtNLM"/>
    </source>
</evidence>
<gene>
    <name evidence="2" type="ORF">GCM10025868_41900</name>
</gene>
<feature type="transmembrane region" description="Helical" evidence="1">
    <location>
        <begin position="127"/>
        <end position="150"/>
    </location>
</feature>
<keyword evidence="1" id="KW-0472">Membrane</keyword>
<dbReference type="Proteomes" id="UP001157017">
    <property type="component" value="Unassembled WGS sequence"/>
</dbReference>
<proteinExistence type="predicted"/>
<reference evidence="3" key="1">
    <citation type="journal article" date="2019" name="Int. J. Syst. Evol. Microbiol.">
        <title>The Global Catalogue of Microorganisms (GCM) 10K type strain sequencing project: providing services to taxonomists for standard genome sequencing and annotation.</title>
        <authorList>
            <consortium name="The Broad Institute Genomics Platform"/>
            <consortium name="The Broad Institute Genome Sequencing Center for Infectious Disease"/>
            <person name="Wu L."/>
            <person name="Ma J."/>
        </authorList>
    </citation>
    <scope>NUCLEOTIDE SEQUENCE [LARGE SCALE GENOMIC DNA]</scope>
    <source>
        <strain evidence="3">NBRC 108730</strain>
    </source>
</reference>